<comment type="caution">
    <text evidence="5">The sequence shown here is derived from an EMBL/GenBank/DDBJ whole genome shotgun (WGS) entry which is preliminary data.</text>
</comment>
<dbReference type="EMBL" id="JBHTCA010000003">
    <property type="protein sequence ID" value="MFC7408473.1"/>
    <property type="molecule type" value="Genomic_DNA"/>
</dbReference>
<evidence type="ECO:0000259" key="4">
    <source>
        <dbReference type="Pfam" id="PF01494"/>
    </source>
</evidence>
<dbReference type="Gene3D" id="3.50.50.60">
    <property type="entry name" value="FAD/NAD(P)-binding domain"/>
    <property type="match status" value="1"/>
</dbReference>
<dbReference type="InterPro" id="IPR002938">
    <property type="entry name" value="FAD-bd"/>
</dbReference>
<evidence type="ECO:0000256" key="1">
    <source>
        <dbReference type="ARBA" id="ARBA00001974"/>
    </source>
</evidence>
<keyword evidence="6" id="KW-1185">Reference proteome</keyword>
<reference evidence="6" key="1">
    <citation type="journal article" date="2019" name="Int. J. Syst. Evol. Microbiol.">
        <title>The Global Catalogue of Microorganisms (GCM) 10K type strain sequencing project: providing services to taxonomists for standard genome sequencing and annotation.</title>
        <authorList>
            <consortium name="The Broad Institute Genomics Platform"/>
            <consortium name="The Broad Institute Genome Sequencing Center for Infectious Disease"/>
            <person name="Wu L."/>
            <person name="Ma J."/>
        </authorList>
    </citation>
    <scope>NUCLEOTIDE SEQUENCE [LARGE SCALE GENOMIC DNA]</scope>
    <source>
        <strain evidence="6">CGMCC 1.12371</strain>
    </source>
</reference>
<dbReference type="InterPro" id="IPR036188">
    <property type="entry name" value="FAD/NAD-bd_sf"/>
</dbReference>
<dbReference type="Proteomes" id="UP001596501">
    <property type="component" value="Unassembled WGS sequence"/>
</dbReference>
<dbReference type="Gene3D" id="3.30.9.10">
    <property type="entry name" value="D-Amino Acid Oxidase, subunit A, domain 2"/>
    <property type="match status" value="1"/>
</dbReference>
<sequence length="555" mass="60130">MSTHIEIPVLIAGGGPVGLALGVDLNHQRTPCLVVEQDTGTALIPQAKAGTHNERSMEFCRRWGLIDQIAAAYPDDEARDTVYCTALDGHYIGRSKVPSARERGVPPVSPEMMRRCAQNQFDPILAKALQSSDYATLRYGLKFESFVQDATGVTSQLRDLASGDVVQVRSQYLVGCDGAGSPIRKALGIPFDLIKQMDFSLSAMLRIDNLGQYHPFGNLERFMFIGPEGTWANMTSVDGRGLWRFTIVGAESALDASSFDITPVIRRAFGQLDIPYTVERMVPWRRAQTLARTYGQGRVWLAGDSLHTTSPTGGHGLNTGIGDATDLSWMLAARVAGWGGDGLLPAYTLERRPVALRNLGSATQNYSAWVGRGMDHVTEDGPVGGAARRNIGDNLVVALHQEWSSQGIALGYRYDESPLIVPDGTPPTTDHPSFYVPTARPGHRAPHAWLSDGRSIIDLFGREFVLLSFGADARLTAPLLNQACACGVPLRLERIEQPEIAALYQRKLVLVRPDGHVAWRADNLPDDVGALLDTVRGATVTTPASAAAVRQTAAV</sequence>
<dbReference type="SUPFAM" id="SSF51905">
    <property type="entry name" value="FAD/NAD(P)-binding domain"/>
    <property type="match status" value="1"/>
</dbReference>
<dbReference type="NCBIfam" id="NF004780">
    <property type="entry name" value="PRK06126.1"/>
    <property type="match status" value="1"/>
</dbReference>
<dbReference type="Pfam" id="PF01494">
    <property type="entry name" value="FAD_binding_3"/>
    <property type="match status" value="1"/>
</dbReference>
<dbReference type="Pfam" id="PF21274">
    <property type="entry name" value="Rng_hyd_C"/>
    <property type="match status" value="1"/>
</dbReference>
<evidence type="ECO:0000313" key="6">
    <source>
        <dbReference type="Proteomes" id="UP001596501"/>
    </source>
</evidence>
<name>A0ABW2QMF5_9BURK</name>
<dbReference type="PANTHER" id="PTHR43004">
    <property type="entry name" value="TRK SYSTEM POTASSIUM UPTAKE PROTEIN"/>
    <property type="match status" value="1"/>
</dbReference>
<proteinExistence type="predicted"/>
<dbReference type="PRINTS" id="PR00420">
    <property type="entry name" value="RNGMNOXGNASE"/>
</dbReference>
<dbReference type="Gene3D" id="3.40.30.120">
    <property type="match status" value="1"/>
</dbReference>
<dbReference type="InterPro" id="IPR050641">
    <property type="entry name" value="RIFMO-like"/>
</dbReference>
<evidence type="ECO:0000256" key="3">
    <source>
        <dbReference type="ARBA" id="ARBA00022827"/>
    </source>
</evidence>
<keyword evidence="3" id="KW-0274">FAD</keyword>
<dbReference type="RefSeq" id="WP_382220792.1">
    <property type="nucleotide sequence ID" value="NZ_JBHTCA010000003.1"/>
</dbReference>
<keyword evidence="2" id="KW-0285">Flavoprotein</keyword>
<evidence type="ECO:0000313" key="5">
    <source>
        <dbReference type="EMBL" id="MFC7408473.1"/>
    </source>
</evidence>
<keyword evidence="5" id="KW-0503">Monooxygenase</keyword>
<gene>
    <name evidence="5" type="ORF">ACFQPB_06335</name>
</gene>
<organism evidence="5 6">
    <name type="scientific">Hydrogenophaga atypica</name>
    <dbReference type="NCBI Taxonomy" id="249409"/>
    <lineage>
        <taxon>Bacteria</taxon>
        <taxon>Pseudomonadati</taxon>
        <taxon>Pseudomonadota</taxon>
        <taxon>Betaproteobacteria</taxon>
        <taxon>Burkholderiales</taxon>
        <taxon>Comamonadaceae</taxon>
        <taxon>Hydrogenophaga</taxon>
    </lineage>
</organism>
<feature type="domain" description="FAD-binding" evidence="4">
    <location>
        <begin position="7"/>
        <end position="357"/>
    </location>
</feature>
<comment type="cofactor">
    <cofactor evidence="1">
        <name>FAD</name>
        <dbReference type="ChEBI" id="CHEBI:57692"/>
    </cofactor>
</comment>
<keyword evidence="5" id="KW-0560">Oxidoreductase</keyword>
<dbReference type="PANTHER" id="PTHR43004:SF19">
    <property type="entry name" value="BINDING MONOOXYGENASE, PUTATIVE (JCVI)-RELATED"/>
    <property type="match status" value="1"/>
</dbReference>
<protein>
    <submittedName>
        <fullName evidence="5">FAD-dependent monooxygenase</fullName>
    </submittedName>
</protein>
<evidence type="ECO:0000256" key="2">
    <source>
        <dbReference type="ARBA" id="ARBA00022630"/>
    </source>
</evidence>
<dbReference type="GO" id="GO:0004497">
    <property type="term" value="F:monooxygenase activity"/>
    <property type="evidence" value="ECO:0007669"/>
    <property type="project" value="UniProtKB-KW"/>
</dbReference>
<accession>A0ABW2QMF5</accession>